<gene>
    <name evidence="2" type="ORF">R3P38DRAFT_3170625</name>
    <name evidence="3" type="ORF">R3P38DRAFT_3170626</name>
    <name evidence="4" type="ORF">R3P38DRAFT_3170627</name>
</gene>
<feature type="region of interest" description="Disordered" evidence="1">
    <location>
        <begin position="727"/>
        <end position="758"/>
    </location>
</feature>
<keyword evidence="5" id="KW-1185">Reference proteome</keyword>
<evidence type="ECO:0000313" key="2">
    <source>
        <dbReference type="EMBL" id="KAK7055962.1"/>
    </source>
</evidence>
<dbReference type="EMBL" id="JAWWNJ010000005">
    <property type="protein sequence ID" value="KAK7055962.1"/>
    <property type="molecule type" value="Genomic_DNA"/>
</dbReference>
<organism evidence="4 5">
    <name type="scientific">Favolaschia claudopus</name>
    <dbReference type="NCBI Taxonomy" id="2862362"/>
    <lineage>
        <taxon>Eukaryota</taxon>
        <taxon>Fungi</taxon>
        <taxon>Dikarya</taxon>
        <taxon>Basidiomycota</taxon>
        <taxon>Agaricomycotina</taxon>
        <taxon>Agaricomycetes</taxon>
        <taxon>Agaricomycetidae</taxon>
        <taxon>Agaricales</taxon>
        <taxon>Marasmiineae</taxon>
        <taxon>Mycenaceae</taxon>
        <taxon>Favolaschia</taxon>
    </lineage>
</organism>
<evidence type="ECO:0000313" key="5">
    <source>
        <dbReference type="Proteomes" id="UP001362999"/>
    </source>
</evidence>
<evidence type="ECO:0000313" key="3">
    <source>
        <dbReference type="EMBL" id="KAK7055964.1"/>
    </source>
</evidence>
<evidence type="ECO:0000313" key="4">
    <source>
        <dbReference type="EMBL" id="KAK7055965.1"/>
    </source>
</evidence>
<feature type="compositionally biased region" description="Polar residues" evidence="1">
    <location>
        <begin position="774"/>
        <end position="790"/>
    </location>
</feature>
<accession>A0AAW0DWY8</accession>
<proteinExistence type="predicted"/>
<evidence type="ECO:0000256" key="1">
    <source>
        <dbReference type="SAM" id="MobiDB-lite"/>
    </source>
</evidence>
<dbReference type="AlphaFoldDB" id="A0AAW0DWY8"/>
<reference evidence="4 5" key="1">
    <citation type="journal article" date="2024" name="J Genomics">
        <title>Draft genome sequencing and assembly of Favolaschia claudopus CIRM-BRFM 2984 isolated from oak limbs.</title>
        <authorList>
            <person name="Navarro D."/>
            <person name="Drula E."/>
            <person name="Chaduli D."/>
            <person name="Cazenave R."/>
            <person name="Ahrendt S."/>
            <person name="Wang J."/>
            <person name="Lipzen A."/>
            <person name="Daum C."/>
            <person name="Barry K."/>
            <person name="Grigoriev I.V."/>
            <person name="Favel A."/>
            <person name="Rosso M.N."/>
            <person name="Martin F."/>
        </authorList>
    </citation>
    <scope>NUCLEOTIDE SEQUENCE [LARGE SCALE GENOMIC DNA]</scope>
    <source>
        <strain evidence="4 5">CIRM-BRFM 2984</strain>
    </source>
</reference>
<name>A0AAW0DWY8_9AGAR</name>
<sequence>MSVFDPPTVLEVLKRSHFGAQAQQKFVADWKKATEKRVNTWLGSRSGDAQLTKQLTWESHVVEYVNFAYKATTEHGNKKDSFGPPPLRKEIPILGPRFLPPTLFDITKRGSTTLEPASLYIRPINIVHPFYYDISQCPQCDSTDIKWDSWTGAGSREIHGLYFEEKALGFQLRCAPCKAKYGKHGTDVGARNAEGEKLGSSFATTNAVFWERWEHWKIPPGIPYFSYRSGVTRELFDFIVELRPSTTAGGLEENIKQFHLLEYNKRHLAYLNSYKSRSFKNLLEPFSAPDDRSGYNDKCISNDMISDIFREFTKRTREVECSKYLRTLTAICMNLDNTFKAAKKATVADSSKARTHLMNGGILSVLNERNEIIAWRFCQTAAAAEMVELLKGLKARFEMLGVPAPEMVTIDNCCTFGNKIREVFEAIKVLLDVHHFLMRYAAGILGGTQNPRRAEVLRDIRDSIIKERATKDTFSTYWPHAEQVVRLVAAYDKWAQKGVWSAAASNIHATQLEHVRKGCMARPREDVASDGSRIEGSHKGWNSLQRSFASGLETQTSLAHDFVLRRNIRTALSGKYKSSKLFVKSTFGSHHIALVDHIAALWNELVSNKPSNSLHPRPRLDDIQSGETFGVVNSQNTDTFGGLLTIKDEDEDDMITLDPEEQEQLLHELNLDPALFTQPLSQSPAQNPSATGIQVVTSTVTLAVQSQSMSQGTASHTAIDEHMPRASSAGIKRKDPPTTSQSESVSQSSSESAPQAKIRKLDSTEHRIHPFFTGNASQIRAANSQTTPTATSSVATNLTVSITQLNAPLPLPAASTGSVRLTRSQQFFAVATGTNPKSLSIQHGPEWMLFMKLRSQLQWRVVDMNPKKWVAAATAYNNELKSLPASSSNQPVAKNPRALVTELGNIEAKIAHRISNKDYTSKSGQTAFWREHCFAVPFIKTETGSYFPAADTPPETAVESMPKRKAQTCTRCKMVKYSSGEGSKGNHKLKYCSDGFKVKLDSKEPVAPWPQPAGIFTDGAEFHPRVFLAQVCELYTKLVVEGLKPEDFTLEQDAFYQLLGNRMVVDGEMGAVMFKLFTDFTIPKSDADLNNLQVEYRGAPHLFINSLREETSSESVPQ</sequence>
<comment type="caution">
    <text evidence="4">The sequence shown here is derived from an EMBL/GenBank/DDBJ whole genome shotgun (WGS) entry which is preliminary data.</text>
</comment>
<evidence type="ECO:0008006" key="6">
    <source>
        <dbReference type="Google" id="ProtNLM"/>
    </source>
</evidence>
<dbReference type="EMBL" id="JAWWNJ010000005">
    <property type="protein sequence ID" value="KAK7055964.1"/>
    <property type="molecule type" value="Genomic_DNA"/>
</dbReference>
<protein>
    <recommendedName>
        <fullName evidence="6">Integrase catalytic domain-containing protein</fullName>
    </recommendedName>
</protein>
<dbReference type="EMBL" id="JAWWNJ010000005">
    <property type="protein sequence ID" value="KAK7055965.1"/>
    <property type="molecule type" value="Genomic_DNA"/>
</dbReference>
<dbReference type="Proteomes" id="UP001362999">
    <property type="component" value="Unassembled WGS sequence"/>
</dbReference>
<feature type="compositionally biased region" description="Low complexity" evidence="1">
    <location>
        <begin position="740"/>
        <end position="752"/>
    </location>
</feature>
<feature type="region of interest" description="Disordered" evidence="1">
    <location>
        <begin position="771"/>
        <end position="790"/>
    </location>
</feature>